<dbReference type="PANTHER" id="PTHR47739">
    <property type="entry name" value="TRNA1(VAL) (ADENINE(37)-N6)-METHYLTRANSFERASE"/>
    <property type="match status" value="1"/>
</dbReference>
<protein>
    <submittedName>
        <fullName evidence="4">tRNA1(Val) A37 N6-methylase TrmN6</fullName>
    </submittedName>
</protein>
<name>A0A2T0X006_9RHOB</name>
<dbReference type="InterPro" id="IPR050210">
    <property type="entry name" value="tRNA_Adenine-N(6)_MTase"/>
</dbReference>
<keyword evidence="5" id="KW-1185">Reference proteome</keyword>
<dbReference type="Gene3D" id="3.40.50.150">
    <property type="entry name" value="Vaccinia Virus protein VP39"/>
    <property type="match status" value="1"/>
</dbReference>
<sequence>MSLAEGITRNAFLGGRVSALQPEKGFRSGIDAVLLAASVPATAGDHVLELGCGVGVASLCLAARVDGVHLTGVEVQPEYADLARQNAAEAKADFTVHTGDLSALPEPVRLEQFNYVMANPPYYAPGSRHQAQDAGRETALGEQATALADWVRVAAKRLRPKGEAIFIQRTDRLGDMVAAMQSHLGSIRIQPLVAREGRDSHLFLIRGKKNGRSPLQLHSPLVMHDGPTHLKDGIDYQSWAIGVLKDGLPLPWIAS</sequence>
<dbReference type="EMBL" id="PVTQ01000002">
    <property type="protein sequence ID" value="PRY92278.1"/>
    <property type="molecule type" value="Genomic_DNA"/>
</dbReference>
<keyword evidence="1 4" id="KW-0808">Transferase</keyword>
<evidence type="ECO:0000259" key="3">
    <source>
        <dbReference type="Pfam" id="PF05175"/>
    </source>
</evidence>
<dbReference type="GO" id="GO:0032259">
    <property type="term" value="P:methylation"/>
    <property type="evidence" value="ECO:0007669"/>
    <property type="project" value="UniProtKB-KW"/>
</dbReference>
<evidence type="ECO:0000256" key="1">
    <source>
        <dbReference type="ARBA" id="ARBA00022603"/>
    </source>
</evidence>
<evidence type="ECO:0000313" key="5">
    <source>
        <dbReference type="Proteomes" id="UP000238392"/>
    </source>
</evidence>
<dbReference type="SUPFAM" id="SSF53335">
    <property type="entry name" value="S-adenosyl-L-methionine-dependent methyltransferases"/>
    <property type="match status" value="1"/>
</dbReference>
<dbReference type="PANTHER" id="PTHR47739:SF1">
    <property type="entry name" value="TRNA1(VAL) (ADENINE(37)-N6)-METHYLTRANSFERASE"/>
    <property type="match status" value="1"/>
</dbReference>
<dbReference type="OrthoDB" id="5489421at2"/>
<evidence type="ECO:0000256" key="2">
    <source>
        <dbReference type="ARBA" id="ARBA00022691"/>
    </source>
</evidence>
<accession>A0A2T0X006</accession>
<feature type="domain" description="Methyltransferase small" evidence="3">
    <location>
        <begin position="34"/>
        <end position="169"/>
    </location>
</feature>
<dbReference type="CDD" id="cd02440">
    <property type="entry name" value="AdoMet_MTases"/>
    <property type="match status" value="1"/>
</dbReference>
<dbReference type="AlphaFoldDB" id="A0A2T0X006"/>
<dbReference type="InterPro" id="IPR029063">
    <property type="entry name" value="SAM-dependent_MTases_sf"/>
</dbReference>
<evidence type="ECO:0000313" key="4">
    <source>
        <dbReference type="EMBL" id="PRY92278.1"/>
    </source>
</evidence>
<dbReference type="GO" id="GO:0008168">
    <property type="term" value="F:methyltransferase activity"/>
    <property type="evidence" value="ECO:0007669"/>
    <property type="project" value="UniProtKB-KW"/>
</dbReference>
<dbReference type="Pfam" id="PF05175">
    <property type="entry name" value="MTS"/>
    <property type="match status" value="1"/>
</dbReference>
<proteinExistence type="predicted"/>
<comment type="caution">
    <text evidence="4">The sequence shown here is derived from an EMBL/GenBank/DDBJ whole genome shotgun (WGS) entry which is preliminary data.</text>
</comment>
<dbReference type="Proteomes" id="UP000238392">
    <property type="component" value="Unassembled WGS sequence"/>
</dbReference>
<keyword evidence="2" id="KW-0949">S-adenosyl-L-methionine</keyword>
<reference evidence="4 5" key="1">
    <citation type="submission" date="2018-03" db="EMBL/GenBank/DDBJ databases">
        <title>Genomic Encyclopedia of Archaeal and Bacterial Type Strains, Phase II (KMG-II): from individual species to whole genera.</title>
        <authorList>
            <person name="Goeker M."/>
        </authorList>
    </citation>
    <scope>NUCLEOTIDE SEQUENCE [LARGE SCALE GENOMIC DNA]</scope>
    <source>
        <strain evidence="4 5">DSM 100212</strain>
    </source>
</reference>
<keyword evidence="1 4" id="KW-0489">Methyltransferase</keyword>
<dbReference type="RefSeq" id="WP_106262806.1">
    <property type="nucleotide sequence ID" value="NZ_PVTQ01000002.1"/>
</dbReference>
<gene>
    <name evidence="4" type="ORF">CLV74_102193</name>
</gene>
<dbReference type="InterPro" id="IPR007848">
    <property type="entry name" value="Small_mtfrase_dom"/>
</dbReference>
<organism evidence="4 5">
    <name type="scientific">Donghicola tyrosinivorans</name>
    <dbReference type="NCBI Taxonomy" id="1652492"/>
    <lineage>
        <taxon>Bacteria</taxon>
        <taxon>Pseudomonadati</taxon>
        <taxon>Pseudomonadota</taxon>
        <taxon>Alphaproteobacteria</taxon>
        <taxon>Rhodobacterales</taxon>
        <taxon>Roseobacteraceae</taxon>
        <taxon>Donghicola</taxon>
    </lineage>
</organism>